<organism evidence="1 2">
    <name type="scientific">Romanomermis culicivorax</name>
    <name type="common">Nematode worm</name>
    <dbReference type="NCBI Taxonomy" id="13658"/>
    <lineage>
        <taxon>Eukaryota</taxon>
        <taxon>Metazoa</taxon>
        <taxon>Ecdysozoa</taxon>
        <taxon>Nematoda</taxon>
        <taxon>Enoplea</taxon>
        <taxon>Dorylaimia</taxon>
        <taxon>Mermithida</taxon>
        <taxon>Mermithoidea</taxon>
        <taxon>Mermithidae</taxon>
        <taxon>Romanomermis</taxon>
    </lineage>
</organism>
<sequence length="66" mass="7031">MPLTTATHHVKQDLSALTIMMIHETGTDTTRIDTTMPIGIAARTTLIPALPRTVAITAAIDTAALY</sequence>
<dbReference type="WBParaSite" id="nRc.2.0.1.t36891-RA">
    <property type="protein sequence ID" value="nRc.2.0.1.t36891-RA"/>
    <property type="gene ID" value="nRc.2.0.1.g36891"/>
</dbReference>
<accession>A0A915KFZ0</accession>
<dbReference type="Proteomes" id="UP000887565">
    <property type="component" value="Unplaced"/>
</dbReference>
<dbReference type="AlphaFoldDB" id="A0A915KFZ0"/>
<protein>
    <submittedName>
        <fullName evidence="2">Antifreeze protein</fullName>
    </submittedName>
</protein>
<name>A0A915KFZ0_ROMCU</name>
<reference evidence="2" key="1">
    <citation type="submission" date="2022-11" db="UniProtKB">
        <authorList>
            <consortium name="WormBaseParasite"/>
        </authorList>
    </citation>
    <scope>IDENTIFICATION</scope>
</reference>
<evidence type="ECO:0000313" key="2">
    <source>
        <dbReference type="WBParaSite" id="nRc.2.0.1.t36891-RA"/>
    </source>
</evidence>
<keyword evidence="1" id="KW-1185">Reference proteome</keyword>
<proteinExistence type="predicted"/>
<evidence type="ECO:0000313" key="1">
    <source>
        <dbReference type="Proteomes" id="UP000887565"/>
    </source>
</evidence>